<dbReference type="AlphaFoldDB" id="A0A423TYF2"/>
<dbReference type="OrthoDB" id="5772781at2759"/>
<evidence type="ECO:0000313" key="2">
    <source>
        <dbReference type="Proteomes" id="UP000283509"/>
    </source>
</evidence>
<organism evidence="1 2">
    <name type="scientific">Penaeus vannamei</name>
    <name type="common">Whiteleg shrimp</name>
    <name type="synonym">Litopenaeus vannamei</name>
    <dbReference type="NCBI Taxonomy" id="6689"/>
    <lineage>
        <taxon>Eukaryota</taxon>
        <taxon>Metazoa</taxon>
        <taxon>Ecdysozoa</taxon>
        <taxon>Arthropoda</taxon>
        <taxon>Crustacea</taxon>
        <taxon>Multicrustacea</taxon>
        <taxon>Malacostraca</taxon>
        <taxon>Eumalacostraca</taxon>
        <taxon>Eucarida</taxon>
        <taxon>Decapoda</taxon>
        <taxon>Dendrobranchiata</taxon>
        <taxon>Penaeoidea</taxon>
        <taxon>Penaeidae</taxon>
        <taxon>Penaeus</taxon>
    </lineage>
</organism>
<keyword evidence="2" id="KW-1185">Reference proteome</keyword>
<proteinExistence type="predicted"/>
<comment type="caution">
    <text evidence="1">The sequence shown here is derived from an EMBL/GenBank/DDBJ whole genome shotgun (WGS) entry which is preliminary data.</text>
</comment>
<dbReference type="PANTHER" id="PTHR12149">
    <property type="entry name" value="FRUCTOSAMINE 3 KINASE-RELATED PROTEIN"/>
    <property type="match status" value="1"/>
</dbReference>
<dbReference type="Proteomes" id="UP000283509">
    <property type="component" value="Unassembled WGS sequence"/>
</dbReference>
<keyword evidence="1" id="KW-0418">Kinase</keyword>
<reference evidence="1 2" key="1">
    <citation type="submission" date="2018-04" db="EMBL/GenBank/DDBJ databases">
        <authorList>
            <person name="Zhang X."/>
            <person name="Yuan J."/>
            <person name="Li F."/>
            <person name="Xiang J."/>
        </authorList>
    </citation>
    <scope>NUCLEOTIDE SEQUENCE [LARGE SCALE GENOMIC DNA]</scope>
    <source>
        <tissue evidence="1">Muscle</tissue>
    </source>
</reference>
<name>A0A423TYF2_PENVA</name>
<evidence type="ECO:0000313" key="1">
    <source>
        <dbReference type="EMBL" id="ROT81480.1"/>
    </source>
</evidence>
<dbReference type="PANTHER" id="PTHR12149:SF8">
    <property type="entry name" value="PROTEIN-RIBULOSAMINE 3-KINASE"/>
    <property type="match status" value="1"/>
</dbReference>
<protein>
    <submittedName>
        <fullName evidence="1">Putative ketosamine-3-kinase-like</fullName>
    </submittedName>
</protein>
<reference evidence="1 2" key="2">
    <citation type="submission" date="2019-01" db="EMBL/GenBank/DDBJ databases">
        <title>The decoding of complex shrimp genome reveals the adaptation for benthos swimmer, frequently molting mechanism and breeding impact on genome.</title>
        <authorList>
            <person name="Sun Y."/>
            <person name="Gao Y."/>
            <person name="Yu Y."/>
        </authorList>
    </citation>
    <scope>NUCLEOTIDE SEQUENCE [LARGE SCALE GENOMIC DNA]</scope>
    <source>
        <tissue evidence="1">Muscle</tissue>
    </source>
</reference>
<sequence>MFDGELEGLKAIIDTGTVRAPEPHLVIDNPDGGAVLVMESLDMKNIKNHSAALGEQVARMHLHNLEEIKKYDNGSSRIGQNQDCEPVMQFGFPVTTCSFLLLLTFALLSSSLLFISSPSHFLPSPNLLPFLLFISSYSPSHFSSPSLFSPSLNLSSLLLLTSLPLFSQTLISPSLDLLISPSLDLLTSFILSNSYLSLDFSLPYSLNLFSSLLHSTSLGLSSPSLDLLSTFLSSLKFLPFS</sequence>
<dbReference type="InterPro" id="IPR016477">
    <property type="entry name" value="Fructo-/Ketosamine-3-kinase"/>
</dbReference>
<keyword evidence="1" id="KW-0808">Transferase</keyword>
<dbReference type="GO" id="GO:0016301">
    <property type="term" value="F:kinase activity"/>
    <property type="evidence" value="ECO:0007669"/>
    <property type="project" value="UniProtKB-KW"/>
</dbReference>
<dbReference type="Pfam" id="PF03881">
    <property type="entry name" value="Fructosamin_kin"/>
    <property type="match status" value="1"/>
</dbReference>
<gene>
    <name evidence="1" type="ORF">C7M84_025362</name>
</gene>
<accession>A0A423TYF2</accession>
<dbReference type="EMBL" id="QCYY01000967">
    <property type="protein sequence ID" value="ROT81480.1"/>
    <property type="molecule type" value="Genomic_DNA"/>
</dbReference>